<dbReference type="AlphaFoldDB" id="A0A7C4I288"/>
<keyword evidence="13 15" id="KW-0234">DNA repair</keyword>
<proteinExistence type="inferred from homology"/>
<dbReference type="InterPro" id="IPR022880">
    <property type="entry name" value="DNApol_IV"/>
</dbReference>
<evidence type="ECO:0000313" key="19">
    <source>
        <dbReference type="EMBL" id="HHN52680.1"/>
    </source>
</evidence>
<feature type="binding site" evidence="15">
    <location>
        <position position="91"/>
    </location>
    <ligand>
        <name>Mg(2+)</name>
        <dbReference type="ChEBI" id="CHEBI:18420"/>
    </ligand>
</feature>
<evidence type="ECO:0000256" key="4">
    <source>
        <dbReference type="ARBA" id="ARBA00022490"/>
    </source>
</evidence>
<dbReference type="Pfam" id="PF21999">
    <property type="entry name" value="IMS_HHH_1"/>
    <property type="match status" value="1"/>
</dbReference>
<dbReference type="CDD" id="cd03586">
    <property type="entry name" value="PolY_Pol_IV_kappa"/>
    <property type="match status" value="1"/>
</dbReference>
<keyword evidence="10 15" id="KW-0460">Magnesium</keyword>
<dbReference type="SUPFAM" id="SSF100879">
    <property type="entry name" value="Lesion bypass DNA polymerase (Y-family), little finger domain"/>
    <property type="match status" value="1"/>
</dbReference>
<gene>
    <name evidence="15" type="primary">dbh</name>
    <name evidence="19" type="ORF">ENM30_05145</name>
    <name evidence="18" type="ORF">ENT82_05115</name>
    <name evidence="17" type="ORF">ENU43_08310</name>
</gene>
<dbReference type="InterPro" id="IPR036775">
    <property type="entry name" value="DNA_pol_Y-fam_lit_finger_sf"/>
</dbReference>
<evidence type="ECO:0000256" key="9">
    <source>
        <dbReference type="ARBA" id="ARBA00022763"/>
    </source>
</evidence>
<accession>A0A7C4I288</accession>
<evidence type="ECO:0000256" key="11">
    <source>
        <dbReference type="ARBA" id="ARBA00022932"/>
    </source>
</evidence>
<evidence type="ECO:0000256" key="5">
    <source>
        <dbReference type="ARBA" id="ARBA00022679"/>
    </source>
</evidence>
<keyword evidence="12 15" id="KW-0238">DNA-binding</keyword>
<dbReference type="InterPro" id="IPR050116">
    <property type="entry name" value="DNA_polymerase-Y"/>
</dbReference>
<keyword evidence="7 15" id="KW-0235">DNA replication</keyword>
<evidence type="ECO:0000256" key="2">
    <source>
        <dbReference type="ARBA" id="ARBA00010945"/>
    </source>
</evidence>
<feature type="binding site" evidence="15">
    <location>
        <position position="190"/>
    </location>
    <ligand>
        <name>Mg(2+)</name>
        <dbReference type="ChEBI" id="CHEBI:18420"/>
    </ligand>
</feature>
<keyword evidence="8 15" id="KW-0479">Metal-binding</keyword>
<dbReference type="InterPro" id="IPR053848">
    <property type="entry name" value="IMS_HHH_1"/>
</dbReference>
<dbReference type="PANTHER" id="PTHR11076:SF33">
    <property type="entry name" value="DNA POLYMERASE KAPPA"/>
    <property type="match status" value="1"/>
</dbReference>
<protein>
    <recommendedName>
        <fullName evidence="15">DNA polymerase IV</fullName>
        <shortName evidence="15">Pol IV</shortName>
        <ecNumber evidence="15">2.7.7.7</ecNumber>
    </recommendedName>
</protein>
<organism evidence="18">
    <name type="scientific">Caldiarchaeum subterraneum</name>
    <dbReference type="NCBI Taxonomy" id="311458"/>
    <lineage>
        <taxon>Archaea</taxon>
        <taxon>Nitrososphaerota</taxon>
        <taxon>Candidatus Caldarchaeales</taxon>
        <taxon>Candidatus Caldarchaeaceae</taxon>
        <taxon>Candidatus Caldarchaeum</taxon>
    </lineage>
</organism>
<dbReference type="EMBL" id="DRXG01000112">
    <property type="protein sequence ID" value="HHN52680.1"/>
    <property type="molecule type" value="Genomic_DNA"/>
</dbReference>
<comment type="subcellular location">
    <subcellularLocation>
        <location evidence="1 15">Cytoplasm</location>
    </subcellularLocation>
</comment>
<feature type="active site" evidence="15">
    <location>
        <position position="191"/>
    </location>
</feature>
<keyword evidence="4 15" id="KW-0963">Cytoplasm</keyword>
<dbReference type="GO" id="GO:0006261">
    <property type="term" value="P:DNA-templated DNA replication"/>
    <property type="evidence" value="ECO:0007669"/>
    <property type="project" value="UniProtKB-UniRule"/>
</dbReference>
<evidence type="ECO:0000256" key="3">
    <source>
        <dbReference type="ARBA" id="ARBA00022457"/>
    </source>
</evidence>
<dbReference type="GO" id="GO:0006281">
    <property type="term" value="P:DNA repair"/>
    <property type="evidence" value="ECO:0007669"/>
    <property type="project" value="UniProtKB-UniRule"/>
</dbReference>
<dbReference type="InterPro" id="IPR043128">
    <property type="entry name" value="Rev_trsase/Diguanyl_cyclase"/>
</dbReference>
<dbReference type="Gene3D" id="1.10.150.20">
    <property type="entry name" value="5' to 3' exonuclease, C-terminal subdomain"/>
    <property type="match status" value="1"/>
</dbReference>
<dbReference type="PANTHER" id="PTHR11076">
    <property type="entry name" value="DNA REPAIR POLYMERASE UMUC / TRANSFERASE FAMILY MEMBER"/>
    <property type="match status" value="1"/>
</dbReference>
<evidence type="ECO:0000256" key="14">
    <source>
        <dbReference type="ARBA" id="ARBA00049244"/>
    </source>
</evidence>
<dbReference type="GO" id="GO:0005737">
    <property type="term" value="C:cytoplasm"/>
    <property type="evidence" value="ECO:0007669"/>
    <property type="project" value="UniProtKB-SubCell"/>
</dbReference>
<keyword evidence="6 15" id="KW-0548">Nucleotidyltransferase</keyword>
<dbReference type="GO" id="GO:0000287">
    <property type="term" value="F:magnesium ion binding"/>
    <property type="evidence" value="ECO:0007669"/>
    <property type="project" value="UniProtKB-UniRule"/>
</dbReference>
<dbReference type="Pfam" id="PF11799">
    <property type="entry name" value="IMS_C"/>
    <property type="match status" value="1"/>
</dbReference>
<keyword evidence="11 15" id="KW-0239">DNA-directed DNA polymerase</keyword>
<evidence type="ECO:0000256" key="1">
    <source>
        <dbReference type="ARBA" id="ARBA00004496"/>
    </source>
</evidence>
<dbReference type="SUPFAM" id="SSF56672">
    <property type="entry name" value="DNA/RNA polymerases"/>
    <property type="match status" value="1"/>
</dbReference>
<dbReference type="GO" id="GO:0003887">
    <property type="term" value="F:DNA-directed DNA polymerase activity"/>
    <property type="evidence" value="ECO:0007669"/>
    <property type="project" value="UniProtKB-UniRule"/>
</dbReference>
<dbReference type="EMBL" id="DTCM01000102">
    <property type="protein sequence ID" value="HGL41647.1"/>
    <property type="molecule type" value="Genomic_DNA"/>
</dbReference>
<dbReference type="InterPro" id="IPR017961">
    <property type="entry name" value="DNA_pol_Y-fam_little_finger"/>
</dbReference>
<keyword evidence="3 15" id="KW-0515">Mutator protein</keyword>
<dbReference type="InterPro" id="IPR043502">
    <property type="entry name" value="DNA/RNA_pol_sf"/>
</dbReference>
<evidence type="ECO:0000256" key="15">
    <source>
        <dbReference type="HAMAP-Rule" id="MF_01113"/>
    </source>
</evidence>
<dbReference type="EC" id="2.7.7.7" evidence="15"/>
<dbReference type="Gene3D" id="3.40.1170.60">
    <property type="match status" value="1"/>
</dbReference>
<dbReference type="InterPro" id="IPR001126">
    <property type="entry name" value="UmuC"/>
</dbReference>
<evidence type="ECO:0000256" key="8">
    <source>
        <dbReference type="ARBA" id="ARBA00022723"/>
    </source>
</evidence>
<dbReference type="GO" id="GO:0003684">
    <property type="term" value="F:damaged DNA binding"/>
    <property type="evidence" value="ECO:0007669"/>
    <property type="project" value="InterPro"/>
</dbReference>
<evidence type="ECO:0000256" key="7">
    <source>
        <dbReference type="ARBA" id="ARBA00022705"/>
    </source>
</evidence>
<feature type="site" description="Substrate discrimination" evidence="15">
    <location>
        <position position="96"/>
    </location>
</feature>
<comment type="cofactor">
    <cofactor evidence="15">
        <name>Mg(2+)</name>
        <dbReference type="ChEBI" id="CHEBI:18420"/>
    </cofactor>
    <text evidence="15">Binds 2 magnesium ions per subunit.</text>
</comment>
<dbReference type="GO" id="GO:0042276">
    <property type="term" value="P:error-prone translesion synthesis"/>
    <property type="evidence" value="ECO:0007669"/>
    <property type="project" value="TreeGrafter"/>
</dbReference>
<evidence type="ECO:0000259" key="16">
    <source>
        <dbReference type="PROSITE" id="PS50173"/>
    </source>
</evidence>
<sequence>MCGKALHHLSPLFQARQIISPAILFLHCQSSGRKPQALSCSRDAARENYIEKAQVPEQALSYASPLCIAWRLLYRSEEEFPELPRIVLFLDLDYFFAQVEEVENPELRGKPLCVCVFSGRTSDSGVVSSANYVARRFGVKAGMPIKAAKKLLPEESVILPVRLEHYATVSRQIMANLKKFNTPLRVESIDEAVMDITQAVGGDYIEAEKFAKKVKEIIRANFGLTCSIGVGPNRVIAKMAADYSKPDGLTVVKPENVEEFLRDLPVKNLPGIGAKTETLLAEHQIKTIGDLSRQSLEKLEELFGPKKAQYLYLASRGIYDEVIEERPPPKQLSKIVTLKRNTREVEEVMETLAAATSEAYSRLASSKFFASKIGLIAITTRLETITRQADIRLGATLDEVLRSLRLLLTKLLETDEKMMLRRVGVRFSGLKPVSGQTSLNIFSEG</sequence>
<evidence type="ECO:0000313" key="18">
    <source>
        <dbReference type="EMBL" id="HGN90489.1"/>
    </source>
</evidence>
<feature type="domain" description="UmuC" evidence="16">
    <location>
        <begin position="87"/>
        <end position="273"/>
    </location>
</feature>
<evidence type="ECO:0000256" key="10">
    <source>
        <dbReference type="ARBA" id="ARBA00022842"/>
    </source>
</evidence>
<comment type="catalytic activity">
    <reaction evidence="14 15">
        <text>DNA(n) + a 2'-deoxyribonucleoside 5'-triphosphate = DNA(n+1) + diphosphate</text>
        <dbReference type="Rhea" id="RHEA:22508"/>
        <dbReference type="Rhea" id="RHEA-COMP:17339"/>
        <dbReference type="Rhea" id="RHEA-COMP:17340"/>
        <dbReference type="ChEBI" id="CHEBI:33019"/>
        <dbReference type="ChEBI" id="CHEBI:61560"/>
        <dbReference type="ChEBI" id="CHEBI:173112"/>
        <dbReference type="EC" id="2.7.7.7"/>
    </reaction>
</comment>
<comment type="subunit">
    <text evidence="15">Monomer.</text>
</comment>
<comment type="caution">
    <text evidence="18">The sequence shown here is derived from an EMBL/GenBank/DDBJ whole genome shotgun (WGS) entry which is preliminary data.</text>
</comment>
<keyword evidence="9 15" id="KW-0227">DNA damage</keyword>
<evidence type="ECO:0000256" key="13">
    <source>
        <dbReference type="ARBA" id="ARBA00023204"/>
    </source>
</evidence>
<keyword evidence="5 15" id="KW-0808">Transferase</keyword>
<dbReference type="Pfam" id="PF00817">
    <property type="entry name" value="IMS"/>
    <property type="match status" value="1"/>
</dbReference>
<dbReference type="PROSITE" id="PS50173">
    <property type="entry name" value="UMUC"/>
    <property type="match status" value="1"/>
</dbReference>
<evidence type="ECO:0000313" key="17">
    <source>
        <dbReference type="EMBL" id="HGL41647.1"/>
    </source>
</evidence>
<reference evidence="18" key="1">
    <citation type="journal article" date="2020" name="mSystems">
        <title>Genome- and Community-Level Interaction Insights into Carbon Utilization and Element Cycling Functions of Hydrothermarchaeota in Hydrothermal Sediment.</title>
        <authorList>
            <person name="Zhou Z."/>
            <person name="Liu Y."/>
            <person name="Xu W."/>
            <person name="Pan J."/>
            <person name="Luo Z.H."/>
            <person name="Li M."/>
        </authorList>
    </citation>
    <scope>NUCLEOTIDE SEQUENCE [LARGE SCALE GENOMIC DNA]</scope>
    <source>
        <strain evidence="19">SpSt-1073</strain>
        <strain evidence="18">SpSt-613</strain>
        <strain evidence="17">SpSt-669</strain>
    </source>
</reference>
<dbReference type="Gene3D" id="3.30.1490.100">
    <property type="entry name" value="DNA polymerase, Y-family, little finger domain"/>
    <property type="match status" value="1"/>
</dbReference>
<evidence type="ECO:0000256" key="6">
    <source>
        <dbReference type="ARBA" id="ARBA00022695"/>
    </source>
</evidence>
<dbReference type="Gene3D" id="3.30.70.270">
    <property type="match status" value="1"/>
</dbReference>
<comment type="similarity">
    <text evidence="2 15">Belongs to the DNA polymerase type-Y family.</text>
</comment>
<dbReference type="HAMAP" id="MF_01113">
    <property type="entry name" value="DNApol_IV"/>
    <property type="match status" value="1"/>
</dbReference>
<comment type="function">
    <text evidence="15">Poorly processive, error-prone DNA polymerase involved in untargeted mutagenesis. Copies undamaged DNA at stalled replication forks, which arise in vivo from mismatched or misaligned primer ends. These misaligned primers can be extended by PolIV. Exhibits no 3'-5' exonuclease (proofreading) activity. May be involved in translesional synthesis.</text>
</comment>
<name>A0A7C4I288_CALS0</name>
<evidence type="ECO:0000256" key="12">
    <source>
        <dbReference type="ARBA" id="ARBA00023125"/>
    </source>
</evidence>
<dbReference type="EMBL" id="DTAD01000055">
    <property type="protein sequence ID" value="HGN90489.1"/>
    <property type="molecule type" value="Genomic_DNA"/>
</dbReference>